<feature type="compositionally biased region" description="Polar residues" evidence="1">
    <location>
        <begin position="442"/>
        <end position="452"/>
    </location>
</feature>
<dbReference type="PANTHER" id="PTHR33480">
    <property type="entry name" value="SET DOMAIN-CONTAINING PROTEIN-RELATED"/>
    <property type="match status" value="1"/>
</dbReference>
<feature type="region of interest" description="Disordered" evidence="1">
    <location>
        <begin position="1271"/>
        <end position="1334"/>
    </location>
</feature>
<organism evidence="2 3">
    <name type="scientific">Megalurothrips usitatus</name>
    <name type="common">bean blossom thrips</name>
    <dbReference type="NCBI Taxonomy" id="439358"/>
    <lineage>
        <taxon>Eukaryota</taxon>
        <taxon>Metazoa</taxon>
        <taxon>Ecdysozoa</taxon>
        <taxon>Arthropoda</taxon>
        <taxon>Hexapoda</taxon>
        <taxon>Insecta</taxon>
        <taxon>Pterygota</taxon>
        <taxon>Neoptera</taxon>
        <taxon>Paraneoptera</taxon>
        <taxon>Thysanoptera</taxon>
        <taxon>Terebrantia</taxon>
        <taxon>Thripoidea</taxon>
        <taxon>Thripidae</taxon>
        <taxon>Megalurothrips</taxon>
    </lineage>
</organism>
<dbReference type="EMBL" id="JAPTSV010000889">
    <property type="protein sequence ID" value="KAJ1518801.1"/>
    <property type="molecule type" value="Genomic_DNA"/>
</dbReference>
<proteinExistence type="predicted"/>
<sequence>MEVSGDCTVTVRFVSDSTEYVCPRRRILDPVVYEGDVVKTKWTDGRVYDAVVLKIHAEDPVHTRRRLPRRCVNSAAAGTRPSVADPKVHATSEHNNYESMTETVPDTQQTVETVVEGGAVGSAGSESVAPSSINPEIHAFGQLVSSVSDVVSKDEGIASASGFPGGVASAPTDPEMSATCQSVPSDIHVFESMTETVPDTQQTVETVVEGGAVGSAGSDSVAPSSINPEAHAFGQLVSSVSDVVSKDEGIASASGFPEGVASAPTDPEMSATCQSVPLDIHVFESMTETVPDTQQTVETVVEGGAVGSAGSDSVAPSSINPEAHAFGQLVSSVSDVVSKDEGIASASGFPGGVASAPTDPEMSATCQSVPSDIHVFESMTETVPDTQQTVETEVEGGAVGSAGSDSVAPSSIISEVHAFGQLVSSVSDVVSKDEGKGPDLLGSTSVGSKNTSSMLGPSDVLYHLGFPLDSSHPIMADLMPLMPSADELGSGFEAPNSSVHNVPEYDPSCNLGIVSEFCPLMSNPVACTSVTGVPGNSWFGVPPALQNSFDINMNEVCPGRTLQTVNEFEVNPASLVEALPSNENFSFEDFTKYEENTEHRHFESAASGSDDIEDDGSCYEPSSPSSSEVSGDEDVEEDDLELLLSNPSENALERAEGQKAAEMDSSVLKQCNAGEIKVSTQSRQDGLQALLSNPSENAVERAEGQKAAETGSSVLKQCNAGKIKSSTPLSDKRKKYFCILCDSLVTEFYHHLKRQHKNDNTVLEILSIKNTVERRKQLDKLRNRGSFKHLQSLTDETQHLAIVKRRHEKVTRDGFKTCENCLGRYRAPQFSRHRCKFLSPSKSKKRAVKTEALGEGYLKMQEFILPSMRPGEVKLHVKTDPLIMRFGETISSNISNQSESHRINDVSQRLRELAKLVMLVKGKDASVTCLSLCLRGSMYDAVVSAIRSLAGFDTSTNRFRSPSVASKLGHYLSTCADMKLVLTDDQDEKDRTKGFIKRKKIFWRYDITAATEEAKSENSQRRTELPAADDVRKLNNFLEVEATKARTALLQDPSRDSYRHLLECTLSLLITFNRRRSGEVARMPLSAFLDRSSAPGQEEVTAALTDVEKKLEGRVARLSIRGKRGRFVPVLLTPFFLGCLVDLNAHRRVGGVHPENKHLFAVAGGASAHLRGCDVVRKMAEKCGAAKPQLLTSTKLRKHLATCSQLLALKENELSQLANFMGHTEAVHHQYYRLPEGTVQQTQISKILIALHQNKITKFRGRSLTDINVELSSGSEDEDNFEQAPGEVRADPEAPQDVQPEPRPVARKLDHLLSSSEDEEPLSKRSKKKKGKRVPLSIGQVAAIKKHLADCIATKTTPNQLQCLNAIRKAPELHGLDWKKIKFWIYNFNKSTVRTLDDY</sequence>
<accession>A0AAV7WZK4</accession>
<evidence type="ECO:0000256" key="1">
    <source>
        <dbReference type="SAM" id="MobiDB-lite"/>
    </source>
</evidence>
<feature type="region of interest" description="Disordered" evidence="1">
    <location>
        <begin position="598"/>
        <end position="638"/>
    </location>
</feature>
<dbReference type="Proteomes" id="UP001075354">
    <property type="component" value="Unassembled WGS sequence"/>
</dbReference>
<reference evidence="2" key="1">
    <citation type="submission" date="2022-12" db="EMBL/GenBank/DDBJ databases">
        <title>Chromosome-level genome assembly of the bean flower thrips Megalurothrips usitatus.</title>
        <authorList>
            <person name="Ma L."/>
            <person name="Liu Q."/>
            <person name="Li H."/>
            <person name="Cai W."/>
        </authorList>
    </citation>
    <scope>NUCLEOTIDE SEQUENCE</scope>
    <source>
        <strain evidence="2">Cailab_2022a</strain>
    </source>
</reference>
<dbReference type="PANTHER" id="PTHR33480:SF1">
    <property type="entry name" value="TYR RECOMBINASE DOMAIN-CONTAINING PROTEIN"/>
    <property type="match status" value="1"/>
</dbReference>
<keyword evidence="3" id="KW-1185">Reference proteome</keyword>
<feature type="region of interest" description="Disordered" evidence="1">
    <location>
        <begin position="344"/>
        <end position="364"/>
    </location>
</feature>
<feature type="compositionally biased region" description="Low complexity" evidence="1">
    <location>
        <begin position="620"/>
        <end position="629"/>
    </location>
</feature>
<gene>
    <name evidence="2" type="ORF">ONE63_011589</name>
</gene>
<name>A0AAV7WZK4_9NEOP</name>
<feature type="region of interest" description="Disordered" evidence="1">
    <location>
        <begin position="158"/>
        <end position="179"/>
    </location>
</feature>
<comment type="caution">
    <text evidence="2">The sequence shown here is derived from an EMBL/GenBank/DDBJ whole genome shotgun (WGS) entry which is preliminary data.</text>
</comment>
<feature type="region of interest" description="Disordered" evidence="1">
    <location>
        <begin position="430"/>
        <end position="452"/>
    </location>
</feature>
<evidence type="ECO:0000313" key="2">
    <source>
        <dbReference type="EMBL" id="KAJ1518801.1"/>
    </source>
</evidence>
<evidence type="ECO:0000313" key="3">
    <source>
        <dbReference type="Proteomes" id="UP001075354"/>
    </source>
</evidence>
<feature type="compositionally biased region" description="Basic residues" evidence="1">
    <location>
        <begin position="1324"/>
        <end position="1333"/>
    </location>
</feature>
<protein>
    <submittedName>
        <fullName evidence="2">Uncharacterized protein</fullName>
    </submittedName>
</protein>